<feature type="compositionally biased region" description="Basic and acidic residues" evidence="2">
    <location>
        <begin position="331"/>
        <end position="345"/>
    </location>
</feature>
<feature type="region of interest" description="Disordered" evidence="2">
    <location>
        <begin position="714"/>
        <end position="747"/>
    </location>
</feature>
<feature type="region of interest" description="Disordered" evidence="2">
    <location>
        <begin position="418"/>
        <end position="454"/>
    </location>
</feature>
<feature type="region of interest" description="Disordered" evidence="2">
    <location>
        <begin position="472"/>
        <end position="506"/>
    </location>
</feature>
<dbReference type="EMBL" id="CP119904">
    <property type="protein sequence ID" value="WFD24010.1"/>
    <property type="molecule type" value="Genomic_DNA"/>
</dbReference>
<feature type="region of interest" description="Disordered" evidence="2">
    <location>
        <begin position="1"/>
        <end position="45"/>
    </location>
</feature>
<feature type="region of interest" description="Disordered" evidence="2">
    <location>
        <begin position="235"/>
        <end position="260"/>
    </location>
</feature>
<dbReference type="InterPro" id="IPR036390">
    <property type="entry name" value="WH_DNA-bd_sf"/>
</dbReference>
<feature type="compositionally biased region" description="Low complexity" evidence="2">
    <location>
        <begin position="866"/>
        <end position="912"/>
    </location>
</feature>
<dbReference type="SUPFAM" id="SSF46785">
    <property type="entry name" value="Winged helix' DNA-binding domain"/>
    <property type="match status" value="1"/>
</dbReference>
<dbReference type="Proteomes" id="UP001214415">
    <property type="component" value="Chromosome 5"/>
</dbReference>
<name>A0AAF0J4G9_9BASI</name>
<dbReference type="SMART" id="SM00526">
    <property type="entry name" value="H15"/>
    <property type="match status" value="1"/>
</dbReference>
<feature type="domain" description="H15" evidence="3">
    <location>
        <begin position="350"/>
        <end position="418"/>
    </location>
</feature>
<dbReference type="InterPro" id="IPR036388">
    <property type="entry name" value="WH-like_DNA-bd_sf"/>
</dbReference>
<feature type="compositionally biased region" description="Low complexity" evidence="2">
    <location>
        <begin position="131"/>
        <end position="154"/>
    </location>
</feature>
<proteinExistence type="predicted"/>
<protein>
    <recommendedName>
        <fullName evidence="1">Histone H1</fullName>
    </recommendedName>
</protein>
<feature type="compositionally biased region" description="Polar residues" evidence="2">
    <location>
        <begin position="1"/>
        <end position="14"/>
    </location>
</feature>
<feature type="compositionally biased region" description="Low complexity" evidence="2">
    <location>
        <begin position="187"/>
        <end position="200"/>
    </location>
</feature>
<feature type="compositionally biased region" description="Low complexity" evidence="2">
    <location>
        <begin position="665"/>
        <end position="677"/>
    </location>
</feature>
<feature type="compositionally biased region" description="Low complexity" evidence="2">
    <location>
        <begin position="592"/>
        <end position="609"/>
    </location>
</feature>
<feature type="region of interest" description="Disordered" evidence="2">
    <location>
        <begin position="847"/>
        <end position="912"/>
    </location>
</feature>
<feature type="compositionally biased region" description="Basic and acidic residues" evidence="2">
    <location>
        <begin position="798"/>
        <end position="809"/>
    </location>
</feature>
<dbReference type="Pfam" id="PF00538">
    <property type="entry name" value="Linker_histone"/>
    <property type="match status" value="1"/>
</dbReference>
<dbReference type="InterPro" id="IPR005818">
    <property type="entry name" value="Histone_H1/H5_H15"/>
</dbReference>
<feature type="region of interest" description="Disordered" evidence="2">
    <location>
        <begin position="292"/>
        <end position="351"/>
    </location>
</feature>
<feature type="region of interest" description="Disordered" evidence="2">
    <location>
        <begin position="795"/>
        <end position="823"/>
    </location>
</feature>
<feature type="region of interest" description="Disordered" evidence="2">
    <location>
        <begin position="103"/>
        <end position="215"/>
    </location>
</feature>
<dbReference type="AlphaFoldDB" id="A0AAF0J4G9"/>
<feature type="region of interest" description="Disordered" evidence="2">
    <location>
        <begin position="579"/>
        <end position="699"/>
    </location>
</feature>
<evidence type="ECO:0000256" key="2">
    <source>
        <dbReference type="SAM" id="MobiDB-lite"/>
    </source>
</evidence>
<evidence type="ECO:0000256" key="1">
    <source>
        <dbReference type="ARBA" id="ARBA00020833"/>
    </source>
</evidence>
<evidence type="ECO:0000313" key="5">
    <source>
        <dbReference type="Proteomes" id="UP001214415"/>
    </source>
</evidence>
<dbReference type="GO" id="GO:0006334">
    <property type="term" value="P:nucleosome assembly"/>
    <property type="evidence" value="ECO:0007669"/>
    <property type="project" value="InterPro"/>
</dbReference>
<evidence type="ECO:0000313" key="4">
    <source>
        <dbReference type="EMBL" id="WFD24010.1"/>
    </source>
</evidence>
<evidence type="ECO:0000259" key="3">
    <source>
        <dbReference type="PROSITE" id="PS51504"/>
    </source>
</evidence>
<feature type="compositionally biased region" description="Polar residues" evidence="2">
    <location>
        <begin position="610"/>
        <end position="623"/>
    </location>
</feature>
<gene>
    <name evidence="4" type="ORF">MEQU1_002707</name>
</gene>
<keyword evidence="5" id="KW-1185">Reference proteome</keyword>
<dbReference type="Gene3D" id="1.10.10.10">
    <property type="entry name" value="Winged helix-like DNA-binding domain superfamily/Winged helix DNA-binding domain"/>
    <property type="match status" value="1"/>
</dbReference>
<sequence>MSGHLTSPAPSSSFAVKRSHSPDQDVLRAPSDPPKRVRTDSRPPQAHAYLASLTTSELVDLIHQIEDLVQDTPLAANVHAVLYPSDMDERLATRRREMVVHAEPVPLERTSSAPSAPPVSVPAPAGPGPVPEVAASALSTPLEPSTPSPAAAQPPLTPSVPSPAVPLSTPNRPYTPSIPVAMPAPAPTNLTSSPVPTTSSLRSGAGGEAEPLTGGSHISSRIAAILESIQNSNSSGPMLGLQGQPLAPSKQGSTTTTGGLSSLLSSSSLLTNSRMPANSALSKLLEQSSSASSPLTAAAPSSSTSTSGLHDSLSTSIRPTLSSYTPTYGLHDTRTDDATSQHESPRITSTLPSYEDMIIEGLQAIGDVNGTPPRMLFHWMEDTYPLMKNFRPSASQALQKAFKRGRLHKAGSLYRINPNWDGSNAGRKPTRRPQIGKDHPMMVNGPKGPAPASPYKARAQFEGAAAYRQATLPLHKQRNLRPSSSLRPGPKPYGQPGAAPLDNPASSIFQNGAAAAALLLAHQQRMRHATGSDGSTPSAQDLTPSLTSLVQQLRSSTGGHGDGPSASTLSSMLASALLKHAQRPSEGRPAVSDTPSLGLSSTLPSASSPVLQSLTRLLGTSRTEPGAPGDGRPAEESAPPGPSTASVLPATGPGSLSASIETLVRQASRAAQQAQSAETMGGAPSVPAGTGPSASQADLDAAVSQTLEAAFQQIDPTTGKGLGTDAQGAGAGSVSEPPLEAGGDLETSGDLGGINLADYSDALRTLSAALAGSRDDGDDEEAQRLADEQAIADAEADYSGHESDDHDGGDGQGLDEGDESSSGRMEALLKSYGIDVSNEALQHLTETLRDPSTSVSDLTEARDAHAAPLNEAPPANEEAGSADAASAPGASESTELGAALLDSDASEAAKNASIQSQLEALIASLAAESDA</sequence>
<dbReference type="PROSITE" id="PS51504">
    <property type="entry name" value="H15"/>
    <property type="match status" value="1"/>
</dbReference>
<reference evidence="4" key="1">
    <citation type="submission" date="2023-03" db="EMBL/GenBank/DDBJ databases">
        <title>Mating type loci evolution in Malassezia.</title>
        <authorList>
            <person name="Coelho M.A."/>
        </authorList>
    </citation>
    <scope>NUCLEOTIDE SEQUENCE</scope>
    <source>
        <strain evidence="4">CBS 12830</strain>
    </source>
</reference>
<dbReference type="GO" id="GO:0000786">
    <property type="term" value="C:nucleosome"/>
    <property type="evidence" value="ECO:0007669"/>
    <property type="project" value="InterPro"/>
</dbReference>
<feature type="compositionally biased region" description="Polar residues" evidence="2">
    <location>
        <begin position="317"/>
        <end position="326"/>
    </location>
</feature>
<dbReference type="GO" id="GO:0003677">
    <property type="term" value="F:DNA binding"/>
    <property type="evidence" value="ECO:0007669"/>
    <property type="project" value="InterPro"/>
</dbReference>
<accession>A0AAF0J4G9</accession>
<feature type="compositionally biased region" description="Low complexity" evidence="2">
    <location>
        <begin position="292"/>
        <end position="316"/>
    </location>
</feature>
<feature type="compositionally biased region" description="Pro residues" evidence="2">
    <location>
        <begin position="155"/>
        <end position="164"/>
    </location>
</feature>
<feature type="compositionally biased region" description="Pro residues" evidence="2">
    <location>
        <begin position="115"/>
        <end position="130"/>
    </location>
</feature>
<organism evidence="4 5">
    <name type="scientific">Malassezia equina</name>
    <dbReference type="NCBI Taxonomy" id="1381935"/>
    <lineage>
        <taxon>Eukaryota</taxon>
        <taxon>Fungi</taxon>
        <taxon>Dikarya</taxon>
        <taxon>Basidiomycota</taxon>
        <taxon>Ustilaginomycotina</taxon>
        <taxon>Malasseziomycetes</taxon>
        <taxon>Malasseziales</taxon>
        <taxon>Malasseziaceae</taxon>
        <taxon>Malassezia</taxon>
    </lineage>
</organism>